<sequence length="92" mass="10070">METRLEIDQGDDIKGATDGSGQWQCGIVSYLRIGCGRGVGRLGGGVVCGLRLRWRGGVGGRRLLVVRALARVVSGRSRRRRVCVRVRRYGNT</sequence>
<name>A0AAU9TQB0_EUPED</name>
<evidence type="ECO:0000313" key="1">
    <source>
        <dbReference type="EMBL" id="CAH2087720.1"/>
    </source>
</evidence>
<dbReference type="AlphaFoldDB" id="A0AAU9TQB0"/>
<keyword evidence="2" id="KW-1185">Reference proteome</keyword>
<dbReference type="Proteomes" id="UP001153954">
    <property type="component" value="Unassembled WGS sequence"/>
</dbReference>
<organism evidence="1 2">
    <name type="scientific">Euphydryas editha</name>
    <name type="common">Edith's checkerspot</name>
    <dbReference type="NCBI Taxonomy" id="104508"/>
    <lineage>
        <taxon>Eukaryota</taxon>
        <taxon>Metazoa</taxon>
        <taxon>Ecdysozoa</taxon>
        <taxon>Arthropoda</taxon>
        <taxon>Hexapoda</taxon>
        <taxon>Insecta</taxon>
        <taxon>Pterygota</taxon>
        <taxon>Neoptera</taxon>
        <taxon>Endopterygota</taxon>
        <taxon>Lepidoptera</taxon>
        <taxon>Glossata</taxon>
        <taxon>Ditrysia</taxon>
        <taxon>Papilionoidea</taxon>
        <taxon>Nymphalidae</taxon>
        <taxon>Nymphalinae</taxon>
        <taxon>Euphydryas</taxon>
    </lineage>
</organism>
<reference evidence="1" key="1">
    <citation type="submission" date="2022-03" db="EMBL/GenBank/DDBJ databases">
        <authorList>
            <person name="Tunstrom K."/>
        </authorList>
    </citation>
    <scope>NUCLEOTIDE SEQUENCE</scope>
</reference>
<protein>
    <submittedName>
        <fullName evidence="1">Uncharacterized protein</fullName>
    </submittedName>
</protein>
<evidence type="ECO:0000313" key="2">
    <source>
        <dbReference type="Proteomes" id="UP001153954"/>
    </source>
</evidence>
<proteinExistence type="predicted"/>
<comment type="caution">
    <text evidence="1">The sequence shown here is derived from an EMBL/GenBank/DDBJ whole genome shotgun (WGS) entry which is preliminary data.</text>
</comment>
<dbReference type="EMBL" id="CAKOGL010000006">
    <property type="protein sequence ID" value="CAH2087720.1"/>
    <property type="molecule type" value="Genomic_DNA"/>
</dbReference>
<accession>A0AAU9TQB0</accession>
<gene>
    <name evidence="1" type="ORF">EEDITHA_LOCUS3952</name>
</gene>